<evidence type="ECO:0000313" key="7">
    <source>
        <dbReference type="EMBL" id="GAX25245.1"/>
    </source>
</evidence>
<evidence type="ECO:0000256" key="1">
    <source>
        <dbReference type="ARBA" id="ARBA00009283"/>
    </source>
</evidence>
<dbReference type="EC" id="3.6.1.5" evidence="7"/>
<keyword evidence="8" id="KW-1185">Reference proteome</keyword>
<dbReference type="GO" id="GO:0016020">
    <property type="term" value="C:membrane"/>
    <property type="evidence" value="ECO:0007669"/>
    <property type="project" value="TreeGrafter"/>
</dbReference>
<feature type="transmembrane region" description="Helical" evidence="6">
    <location>
        <begin position="582"/>
        <end position="601"/>
    </location>
</feature>
<accession>A0A1Z5KGJ7</accession>
<dbReference type="GO" id="GO:0009134">
    <property type="term" value="P:nucleoside diphosphate catabolic process"/>
    <property type="evidence" value="ECO:0007669"/>
    <property type="project" value="TreeGrafter"/>
</dbReference>
<name>A0A1Z5KGJ7_FISSO</name>
<feature type="compositionally biased region" description="Basic residues" evidence="5">
    <location>
        <begin position="34"/>
        <end position="46"/>
    </location>
</feature>
<gene>
    <name evidence="7" type="ORF">FisN_5Lh327</name>
</gene>
<organism evidence="7 8">
    <name type="scientific">Fistulifera solaris</name>
    <name type="common">Oleaginous diatom</name>
    <dbReference type="NCBI Taxonomy" id="1519565"/>
    <lineage>
        <taxon>Eukaryota</taxon>
        <taxon>Sar</taxon>
        <taxon>Stramenopiles</taxon>
        <taxon>Ochrophyta</taxon>
        <taxon>Bacillariophyta</taxon>
        <taxon>Bacillariophyceae</taxon>
        <taxon>Bacillariophycidae</taxon>
        <taxon>Naviculales</taxon>
        <taxon>Naviculaceae</taxon>
        <taxon>Fistulifera</taxon>
    </lineage>
</organism>
<dbReference type="EMBL" id="BDSP01000223">
    <property type="protein sequence ID" value="GAX25245.1"/>
    <property type="molecule type" value="Genomic_DNA"/>
</dbReference>
<dbReference type="InParanoid" id="A0A1Z5KGJ7"/>
<dbReference type="InterPro" id="IPR000407">
    <property type="entry name" value="GDA1_CD39_NTPase"/>
</dbReference>
<protein>
    <submittedName>
        <fullName evidence="7">Apyrase</fullName>
        <ecNumber evidence="7">3.6.1.5</ecNumber>
    </submittedName>
</protein>
<evidence type="ECO:0000313" key="8">
    <source>
        <dbReference type="Proteomes" id="UP000198406"/>
    </source>
</evidence>
<dbReference type="Gene3D" id="3.30.420.40">
    <property type="match status" value="1"/>
</dbReference>
<keyword evidence="4" id="KW-0067">ATP-binding</keyword>
<evidence type="ECO:0000256" key="4">
    <source>
        <dbReference type="PIRSR" id="PIRSR600407-2"/>
    </source>
</evidence>
<dbReference type="PANTHER" id="PTHR11782">
    <property type="entry name" value="ADENOSINE/GUANOSINE DIPHOSPHATASE"/>
    <property type="match status" value="1"/>
</dbReference>
<keyword evidence="4" id="KW-0547">Nucleotide-binding</keyword>
<comment type="caution">
    <text evidence="7">The sequence shown here is derived from an EMBL/GenBank/DDBJ whole genome shotgun (WGS) entry which is preliminary data.</text>
</comment>
<keyword evidence="6" id="KW-1133">Transmembrane helix</keyword>
<dbReference type="CDD" id="cd24003">
    <property type="entry name" value="ASKHA_NBD_GDA1_CD39_NTPase"/>
    <property type="match status" value="1"/>
</dbReference>
<dbReference type="GO" id="GO:0005524">
    <property type="term" value="F:ATP binding"/>
    <property type="evidence" value="ECO:0007669"/>
    <property type="project" value="UniProtKB-KW"/>
</dbReference>
<dbReference type="GO" id="GO:0017110">
    <property type="term" value="F:nucleoside diphosphate phosphatase activity"/>
    <property type="evidence" value="ECO:0007669"/>
    <property type="project" value="TreeGrafter"/>
</dbReference>
<proteinExistence type="inferred from homology"/>
<sequence length="630" mass="71671">MTIDFHLLEDKDSRRRFMEVNGISTNDVSSDHHDRRRLRHHHHRHPVAHESSEDKFGKLEIAQENDFWAKQKKMEHDSEAKVAKQHRKRQKLMHELYQDSGIHQDSIHGLMIDAGSTGSRLHVYEWKPRVLSDPDDIAAAVAGDYISVPGTESRWTDRLRPGLDTFASIQDDDELRQAVRDYLQPLLEFAETVLHEKRNKFGEYPIFLRATAGMRILSTEDRARVMEAVRSSFRDKTYSPFAFVDEQARVLSGEEEAIYDWTGVNFLLGNLVEQSAGAGSVVEPTLTHGALDLGGGSTQIAFFEPNGDIMSNLFKLQIGQAKHWNLYAHSFLFYGINEAIARFHSRLIANKTVEERLVKGIHNPCLPGGSEQQVRTDIHVKHDGLEIWESEDASASAVSHAILRNVKAHGDVDQCFEAAKALLHLEKNDWCEFAHKGDCSFAGIYQPALPIQSPNFGEFLAFSNYYHVWQFLHLPDKASITQLEQATRHACSLSKEELIVFNDGIVSEDELDSYCFRSAYVYQLLRHGYGFKDEDSIRATRVVAGHQVGWCAGAMLYEINAMPWKYVEQKVDMVSATAIPEISAVILIGIFSMLSLLLAIFRLSRQRRQFLSEYECLVAKQESKKMYDSL</sequence>
<evidence type="ECO:0000256" key="6">
    <source>
        <dbReference type="SAM" id="Phobius"/>
    </source>
</evidence>
<keyword evidence="6" id="KW-0812">Transmembrane</keyword>
<comment type="similarity">
    <text evidence="1">Belongs to the GDA1/CD39 NTPase family.</text>
</comment>
<reference evidence="7 8" key="1">
    <citation type="journal article" date="2015" name="Plant Cell">
        <title>Oil accumulation by the oleaginous diatom Fistulifera solaris as revealed by the genome and transcriptome.</title>
        <authorList>
            <person name="Tanaka T."/>
            <person name="Maeda Y."/>
            <person name="Veluchamy A."/>
            <person name="Tanaka M."/>
            <person name="Abida H."/>
            <person name="Marechal E."/>
            <person name="Bowler C."/>
            <person name="Muto M."/>
            <person name="Sunaga Y."/>
            <person name="Tanaka M."/>
            <person name="Yoshino T."/>
            <person name="Taniguchi T."/>
            <person name="Fukuda Y."/>
            <person name="Nemoto M."/>
            <person name="Matsumoto M."/>
            <person name="Wong P.S."/>
            <person name="Aburatani S."/>
            <person name="Fujibuchi W."/>
        </authorList>
    </citation>
    <scope>NUCLEOTIDE SEQUENCE [LARGE SCALE GENOMIC DNA]</scope>
    <source>
        <strain evidence="7 8">JPCC DA0580</strain>
    </source>
</reference>
<dbReference type="Gene3D" id="3.30.420.150">
    <property type="entry name" value="Exopolyphosphatase. Domain 2"/>
    <property type="match status" value="1"/>
</dbReference>
<keyword evidence="2 7" id="KW-0378">Hydrolase</keyword>
<keyword evidence="6" id="KW-0472">Membrane</keyword>
<evidence type="ECO:0000256" key="2">
    <source>
        <dbReference type="ARBA" id="ARBA00022801"/>
    </source>
</evidence>
<feature type="binding site" evidence="4">
    <location>
        <begin position="295"/>
        <end position="299"/>
    </location>
    <ligand>
        <name>ATP</name>
        <dbReference type="ChEBI" id="CHEBI:30616"/>
    </ligand>
</feature>
<dbReference type="Proteomes" id="UP000198406">
    <property type="component" value="Unassembled WGS sequence"/>
</dbReference>
<evidence type="ECO:0000256" key="3">
    <source>
        <dbReference type="PIRSR" id="PIRSR600407-1"/>
    </source>
</evidence>
<dbReference type="GO" id="GO:0004050">
    <property type="term" value="F:apyrase activity"/>
    <property type="evidence" value="ECO:0007669"/>
    <property type="project" value="UniProtKB-EC"/>
</dbReference>
<dbReference type="Pfam" id="PF01150">
    <property type="entry name" value="GDA1_CD39"/>
    <property type="match status" value="1"/>
</dbReference>
<dbReference type="AlphaFoldDB" id="A0A1Z5KGJ7"/>
<dbReference type="OrthoDB" id="6372431at2759"/>
<feature type="active site" description="Proton acceptor" evidence="3">
    <location>
        <position position="256"/>
    </location>
</feature>
<dbReference type="PANTHER" id="PTHR11782:SF83">
    <property type="entry name" value="GUANOSINE-DIPHOSPHATASE"/>
    <property type="match status" value="1"/>
</dbReference>
<evidence type="ECO:0000256" key="5">
    <source>
        <dbReference type="SAM" id="MobiDB-lite"/>
    </source>
</evidence>
<feature type="region of interest" description="Disordered" evidence="5">
    <location>
        <begin position="26"/>
        <end position="53"/>
    </location>
</feature>